<organism evidence="1 2">
    <name type="scientific">Batillaria attramentaria</name>
    <dbReference type="NCBI Taxonomy" id="370345"/>
    <lineage>
        <taxon>Eukaryota</taxon>
        <taxon>Metazoa</taxon>
        <taxon>Spiralia</taxon>
        <taxon>Lophotrochozoa</taxon>
        <taxon>Mollusca</taxon>
        <taxon>Gastropoda</taxon>
        <taxon>Caenogastropoda</taxon>
        <taxon>Sorbeoconcha</taxon>
        <taxon>Cerithioidea</taxon>
        <taxon>Batillariidae</taxon>
        <taxon>Batillaria</taxon>
    </lineage>
</organism>
<evidence type="ECO:0000313" key="1">
    <source>
        <dbReference type="EMBL" id="KAK7503082.1"/>
    </source>
</evidence>
<dbReference type="EMBL" id="JACVVK020000022">
    <property type="protein sequence ID" value="KAK7503082.1"/>
    <property type="molecule type" value="Genomic_DNA"/>
</dbReference>
<comment type="caution">
    <text evidence="1">The sequence shown here is derived from an EMBL/GenBank/DDBJ whole genome shotgun (WGS) entry which is preliminary data.</text>
</comment>
<reference evidence="1 2" key="1">
    <citation type="journal article" date="2023" name="Sci. Data">
        <title>Genome assembly of the Korean intertidal mud-creeper Batillaria attramentaria.</title>
        <authorList>
            <person name="Patra A.K."/>
            <person name="Ho P.T."/>
            <person name="Jun S."/>
            <person name="Lee S.J."/>
            <person name="Kim Y."/>
            <person name="Won Y.J."/>
        </authorList>
    </citation>
    <scope>NUCLEOTIDE SEQUENCE [LARGE SCALE GENOMIC DNA]</scope>
    <source>
        <strain evidence="1">Wonlab-2016</strain>
    </source>
</reference>
<sequence length="110" mass="12145">MLHGATGVLEFEGQHDAPRLKLSPAKPNQTNKLYDCTRVIILTALSNGIMTLEPSRVIIPRLLFHYPKLCSDRLRVKGDVSPCSPKLPNPCCAVQNALKESLPRQVKTNA</sequence>
<dbReference type="AlphaFoldDB" id="A0ABD0LVU3"/>
<evidence type="ECO:0000313" key="2">
    <source>
        <dbReference type="Proteomes" id="UP001519460"/>
    </source>
</evidence>
<protein>
    <submittedName>
        <fullName evidence="1">Uncharacterized protein</fullName>
    </submittedName>
</protein>
<accession>A0ABD0LVU3</accession>
<proteinExistence type="predicted"/>
<keyword evidence="2" id="KW-1185">Reference proteome</keyword>
<name>A0ABD0LVU3_9CAEN</name>
<dbReference type="Proteomes" id="UP001519460">
    <property type="component" value="Unassembled WGS sequence"/>
</dbReference>
<gene>
    <name evidence="1" type="ORF">BaRGS_00005708</name>
</gene>